<proteinExistence type="predicted"/>
<evidence type="ECO:0000313" key="3">
    <source>
        <dbReference type="Proteomes" id="UP001321760"/>
    </source>
</evidence>
<accession>A0AAV9GAT7</accession>
<dbReference type="EMBL" id="MU865967">
    <property type="protein sequence ID" value="KAK4445218.1"/>
    <property type="molecule type" value="Genomic_DNA"/>
</dbReference>
<feature type="chain" id="PRO_5043676034" description="Chitin-binding type-1 domain-containing protein" evidence="1">
    <location>
        <begin position="18"/>
        <end position="113"/>
    </location>
</feature>
<dbReference type="Proteomes" id="UP001321760">
    <property type="component" value="Unassembled WGS sequence"/>
</dbReference>
<keyword evidence="3" id="KW-1185">Reference proteome</keyword>
<comment type="caution">
    <text evidence="2">The sequence shown here is derived from an EMBL/GenBank/DDBJ whole genome shotgun (WGS) entry which is preliminary data.</text>
</comment>
<gene>
    <name evidence="2" type="ORF">QBC34DRAFT_429183</name>
</gene>
<keyword evidence="1" id="KW-0732">Signal</keyword>
<name>A0AAV9GAT7_9PEZI</name>
<protein>
    <recommendedName>
        <fullName evidence="4">Chitin-binding type-1 domain-containing protein</fullName>
    </recommendedName>
</protein>
<evidence type="ECO:0000256" key="1">
    <source>
        <dbReference type="SAM" id="SignalP"/>
    </source>
</evidence>
<organism evidence="2 3">
    <name type="scientific">Podospora aff. communis PSN243</name>
    <dbReference type="NCBI Taxonomy" id="3040156"/>
    <lineage>
        <taxon>Eukaryota</taxon>
        <taxon>Fungi</taxon>
        <taxon>Dikarya</taxon>
        <taxon>Ascomycota</taxon>
        <taxon>Pezizomycotina</taxon>
        <taxon>Sordariomycetes</taxon>
        <taxon>Sordariomycetidae</taxon>
        <taxon>Sordariales</taxon>
        <taxon>Podosporaceae</taxon>
        <taxon>Podospora</taxon>
    </lineage>
</organism>
<feature type="signal peptide" evidence="1">
    <location>
        <begin position="1"/>
        <end position="17"/>
    </location>
</feature>
<reference evidence="2" key="2">
    <citation type="submission" date="2023-05" db="EMBL/GenBank/DDBJ databases">
        <authorList>
            <consortium name="Lawrence Berkeley National Laboratory"/>
            <person name="Steindorff A."/>
            <person name="Hensen N."/>
            <person name="Bonometti L."/>
            <person name="Westerberg I."/>
            <person name="Brannstrom I.O."/>
            <person name="Guillou S."/>
            <person name="Cros-Aarteil S."/>
            <person name="Calhoun S."/>
            <person name="Haridas S."/>
            <person name="Kuo A."/>
            <person name="Mondo S."/>
            <person name="Pangilinan J."/>
            <person name="Riley R."/>
            <person name="Labutti K."/>
            <person name="Andreopoulos B."/>
            <person name="Lipzen A."/>
            <person name="Chen C."/>
            <person name="Yanf M."/>
            <person name="Daum C."/>
            <person name="Ng V."/>
            <person name="Clum A."/>
            <person name="Ohm R."/>
            <person name="Martin F."/>
            <person name="Silar P."/>
            <person name="Natvig D."/>
            <person name="Lalanne C."/>
            <person name="Gautier V."/>
            <person name="Ament-Velasquez S.L."/>
            <person name="Kruys A."/>
            <person name="Hutchinson M.I."/>
            <person name="Powell A.J."/>
            <person name="Barry K."/>
            <person name="Miller A.N."/>
            <person name="Grigoriev I.V."/>
            <person name="Debuchy R."/>
            <person name="Gladieux P."/>
            <person name="Thoren M.H."/>
            <person name="Johannesson H."/>
        </authorList>
    </citation>
    <scope>NUCLEOTIDE SEQUENCE</scope>
    <source>
        <strain evidence="2">PSN243</strain>
    </source>
</reference>
<evidence type="ECO:0008006" key="4">
    <source>
        <dbReference type="Google" id="ProtNLM"/>
    </source>
</evidence>
<evidence type="ECO:0000313" key="2">
    <source>
        <dbReference type="EMBL" id="KAK4445218.1"/>
    </source>
</evidence>
<dbReference type="AlphaFoldDB" id="A0AAV9GAT7"/>
<reference evidence="2" key="1">
    <citation type="journal article" date="2023" name="Mol. Phylogenet. Evol.">
        <title>Genome-scale phylogeny and comparative genomics of the fungal order Sordariales.</title>
        <authorList>
            <person name="Hensen N."/>
            <person name="Bonometti L."/>
            <person name="Westerberg I."/>
            <person name="Brannstrom I.O."/>
            <person name="Guillou S."/>
            <person name="Cros-Aarteil S."/>
            <person name="Calhoun S."/>
            <person name="Haridas S."/>
            <person name="Kuo A."/>
            <person name="Mondo S."/>
            <person name="Pangilinan J."/>
            <person name="Riley R."/>
            <person name="LaButti K."/>
            <person name="Andreopoulos B."/>
            <person name="Lipzen A."/>
            <person name="Chen C."/>
            <person name="Yan M."/>
            <person name="Daum C."/>
            <person name="Ng V."/>
            <person name="Clum A."/>
            <person name="Steindorff A."/>
            <person name="Ohm R.A."/>
            <person name="Martin F."/>
            <person name="Silar P."/>
            <person name="Natvig D.O."/>
            <person name="Lalanne C."/>
            <person name="Gautier V."/>
            <person name="Ament-Velasquez S.L."/>
            <person name="Kruys A."/>
            <person name="Hutchinson M.I."/>
            <person name="Powell A.J."/>
            <person name="Barry K."/>
            <person name="Miller A.N."/>
            <person name="Grigoriev I.V."/>
            <person name="Debuchy R."/>
            <person name="Gladieux P."/>
            <person name="Hiltunen Thoren M."/>
            <person name="Johannesson H."/>
        </authorList>
    </citation>
    <scope>NUCLEOTIDE SEQUENCE</scope>
    <source>
        <strain evidence="2">PSN243</strain>
    </source>
</reference>
<sequence>MKFQLITILSAISAVTALNAPTAGVLAARSALTEYNRITTLAETARRNYDAQSPDNASSPVEPRCDRLNDPCCPDGTDGCVEDFCKFGDGINYGACLLGCCNACGNKSNYCKW</sequence>